<dbReference type="EMBL" id="JAWWNJ010000018">
    <property type="protein sequence ID" value="KAK7036996.1"/>
    <property type="molecule type" value="Genomic_DNA"/>
</dbReference>
<protein>
    <submittedName>
        <fullName evidence="3">Uncharacterized protein</fullName>
    </submittedName>
</protein>
<dbReference type="Proteomes" id="UP001362999">
    <property type="component" value="Unassembled WGS sequence"/>
</dbReference>
<evidence type="ECO:0000313" key="5">
    <source>
        <dbReference type="Proteomes" id="UP001362999"/>
    </source>
</evidence>
<feature type="region of interest" description="Disordered" evidence="1">
    <location>
        <begin position="132"/>
        <end position="160"/>
    </location>
</feature>
<proteinExistence type="predicted"/>
<evidence type="ECO:0000313" key="4">
    <source>
        <dbReference type="EMBL" id="KAK7036996.1"/>
    </source>
</evidence>
<dbReference type="EMBL" id="JAWWNJ010000038">
    <property type="protein sequence ID" value="KAK7021526.1"/>
    <property type="molecule type" value="Genomic_DNA"/>
</dbReference>
<keyword evidence="5" id="KW-1185">Reference proteome</keyword>
<evidence type="ECO:0000313" key="2">
    <source>
        <dbReference type="EMBL" id="KAK6971265.1"/>
    </source>
</evidence>
<evidence type="ECO:0000256" key="1">
    <source>
        <dbReference type="SAM" id="MobiDB-lite"/>
    </source>
</evidence>
<accession>A0AAW0B905</accession>
<organism evidence="3 5">
    <name type="scientific">Favolaschia claudopus</name>
    <dbReference type="NCBI Taxonomy" id="2862362"/>
    <lineage>
        <taxon>Eukaryota</taxon>
        <taxon>Fungi</taxon>
        <taxon>Dikarya</taxon>
        <taxon>Basidiomycota</taxon>
        <taxon>Agaricomycotina</taxon>
        <taxon>Agaricomycetes</taxon>
        <taxon>Agaricomycetidae</taxon>
        <taxon>Agaricales</taxon>
        <taxon>Marasmiineae</taxon>
        <taxon>Mycenaceae</taxon>
        <taxon>Favolaschia</taxon>
    </lineage>
</organism>
<gene>
    <name evidence="4" type="ORF">R3P38DRAFT_2771025</name>
    <name evidence="3" type="ORF">R3P38DRAFT_2780749</name>
    <name evidence="2" type="ORF">R3P38DRAFT_2814002</name>
</gene>
<dbReference type="AlphaFoldDB" id="A0AAW0B905"/>
<feature type="compositionally biased region" description="Basic and acidic residues" evidence="1">
    <location>
        <begin position="140"/>
        <end position="153"/>
    </location>
</feature>
<reference evidence="3 5" key="1">
    <citation type="journal article" date="2024" name="J Genomics">
        <title>Draft genome sequencing and assembly of Favolaschia claudopus CIRM-BRFM 2984 isolated from oak limbs.</title>
        <authorList>
            <person name="Navarro D."/>
            <person name="Drula E."/>
            <person name="Chaduli D."/>
            <person name="Cazenave R."/>
            <person name="Ahrendt S."/>
            <person name="Wang J."/>
            <person name="Lipzen A."/>
            <person name="Daum C."/>
            <person name="Barry K."/>
            <person name="Grigoriev I.V."/>
            <person name="Favel A."/>
            <person name="Rosso M.N."/>
            <person name="Martin F."/>
        </authorList>
    </citation>
    <scope>NUCLEOTIDE SEQUENCE [LARGE SCALE GENOMIC DNA]</scope>
    <source>
        <strain evidence="3 5">CIRM-BRFM 2984</strain>
    </source>
</reference>
<dbReference type="EMBL" id="JAWWNJ010000216">
    <property type="protein sequence ID" value="KAK6971265.1"/>
    <property type="molecule type" value="Genomic_DNA"/>
</dbReference>
<comment type="caution">
    <text evidence="3">The sequence shown here is derived from an EMBL/GenBank/DDBJ whole genome shotgun (WGS) entry which is preliminary data.</text>
</comment>
<sequence>MHGSQWPTTEHANEMLTLQHGMHAAEIIPHPEIRVYGSQWPATEHVNEVIVPEIPAQIIPRLEIPAYGSQRPTAEHANRISTAAQRRTGEIDTAAQRHAGEIGTTTQRLQRPATEHANEMLSTAACQLQHTYRPESSQLEPEHKTTAKEHLDAMDNTPKI</sequence>
<evidence type="ECO:0000313" key="3">
    <source>
        <dbReference type="EMBL" id="KAK7021526.1"/>
    </source>
</evidence>
<name>A0AAW0B905_9AGAR</name>